<proteinExistence type="predicted"/>
<gene>
    <name evidence="2" type="ordered locus">RB8068</name>
</gene>
<evidence type="ECO:0000313" key="3">
    <source>
        <dbReference type="Proteomes" id="UP000001025"/>
    </source>
</evidence>
<dbReference type="OrthoDB" id="288883at2"/>
<dbReference type="HOGENOM" id="CLU_1282378_0_0_0"/>
<name>Q7UG78_RHOBA</name>
<keyword evidence="3" id="KW-1185">Reference proteome</keyword>
<dbReference type="PATRIC" id="fig|243090.15.peg.3896"/>
<accession>Q7UG78</accession>
<dbReference type="EnsemblBacteria" id="CAD78451">
    <property type="protein sequence ID" value="CAD78451"/>
    <property type="gene ID" value="RB8068"/>
</dbReference>
<evidence type="ECO:0000256" key="1">
    <source>
        <dbReference type="SAM" id="MobiDB-lite"/>
    </source>
</evidence>
<dbReference type="KEGG" id="rba:RB8068"/>
<dbReference type="Proteomes" id="UP000001025">
    <property type="component" value="Chromosome"/>
</dbReference>
<feature type="region of interest" description="Disordered" evidence="1">
    <location>
        <begin position="196"/>
        <end position="215"/>
    </location>
</feature>
<dbReference type="EMBL" id="BX294147">
    <property type="protein sequence ID" value="CAD78451.1"/>
    <property type="molecule type" value="Genomic_DNA"/>
</dbReference>
<organism evidence="2 3">
    <name type="scientific">Rhodopirellula baltica (strain DSM 10527 / NCIMB 13988 / SH1)</name>
    <dbReference type="NCBI Taxonomy" id="243090"/>
    <lineage>
        <taxon>Bacteria</taxon>
        <taxon>Pseudomonadati</taxon>
        <taxon>Planctomycetota</taxon>
        <taxon>Planctomycetia</taxon>
        <taxon>Pirellulales</taxon>
        <taxon>Pirellulaceae</taxon>
        <taxon>Rhodopirellula</taxon>
    </lineage>
</organism>
<dbReference type="InParanoid" id="Q7UG78"/>
<dbReference type="STRING" id="243090.RB8068"/>
<protein>
    <submittedName>
        <fullName evidence="2">Uncharacterized protein</fullName>
    </submittedName>
</protein>
<evidence type="ECO:0000313" key="2">
    <source>
        <dbReference type="EMBL" id="CAD78451.1"/>
    </source>
</evidence>
<dbReference type="AlphaFoldDB" id="Q7UG78"/>
<reference evidence="2 3" key="1">
    <citation type="journal article" date="2003" name="Proc. Natl. Acad. Sci. U.S.A.">
        <title>Complete genome sequence of the marine planctomycete Pirellula sp. strain 1.</title>
        <authorList>
            <person name="Gloeckner F.O."/>
            <person name="Kube M."/>
            <person name="Bauer M."/>
            <person name="Teeling H."/>
            <person name="Lombardot T."/>
            <person name="Ludwig W."/>
            <person name="Gade D."/>
            <person name="Beck A."/>
            <person name="Borzym K."/>
            <person name="Heitmann K."/>
            <person name="Rabus R."/>
            <person name="Schlesner H."/>
            <person name="Amann R."/>
            <person name="Reinhardt R."/>
        </authorList>
    </citation>
    <scope>NUCLEOTIDE SEQUENCE [LARGE SCALE GENOMIC DNA]</scope>
    <source>
        <strain evidence="3">DSM 10527 / NCIMB 13988 / SH1</strain>
    </source>
</reference>
<sequence>MVSNGVLHRSSCPVWFFLMRLIALPLIVLGLAAPCLSAEQNRLTIQWFELDSTEQPELTKKLARSSQVKNSDTVLTELRECESARLMVQHELSVTSGSRVNQSTKMDDTTFKLNLEVQPADQGSYTFHVTSSLETLAPGKDIARRTAIRKVDSAFKLSPGTSFVLTGLERSGRERAITQVLVVRLQGFAEEQTVETVQNGLEPHSSPEAALSTND</sequence>